<dbReference type="GO" id="GO:0005525">
    <property type="term" value="F:GTP binding"/>
    <property type="evidence" value="ECO:0007669"/>
    <property type="project" value="UniProtKB-KW"/>
</dbReference>
<dbReference type="AlphaFoldDB" id="A0A397Y4P7"/>
<organism evidence="5 6">
    <name type="scientific">Brassica campestris</name>
    <name type="common">Field mustard</name>
    <dbReference type="NCBI Taxonomy" id="3711"/>
    <lineage>
        <taxon>Eukaryota</taxon>
        <taxon>Viridiplantae</taxon>
        <taxon>Streptophyta</taxon>
        <taxon>Embryophyta</taxon>
        <taxon>Tracheophyta</taxon>
        <taxon>Spermatophyta</taxon>
        <taxon>Magnoliopsida</taxon>
        <taxon>eudicotyledons</taxon>
        <taxon>Gunneridae</taxon>
        <taxon>Pentapetalae</taxon>
        <taxon>rosids</taxon>
        <taxon>malvids</taxon>
        <taxon>Brassicales</taxon>
        <taxon>Brassicaceae</taxon>
        <taxon>Brassiceae</taxon>
        <taxon>Brassica</taxon>
    </lineage>
</organism>
<reference evidence="5 6" key="1">
    <citation type="submission" date="2018-06" db="EMBL/GenBank/DDBJ databases">
        <title>WGS assembly of Brassica rapa FPsc.</title>
        <authorList>
            <person name="Bowman J."/>
            <person name="Kohchi T."/>
            <person name="Yamato K."/>
            <person name="Jenkins J."/>
            <person name="Shu S."/>
            <person name="Ishizaki K."/>
            <person name="Yamaoka S."/>
            <person name="Nishihama R."/>
            <person name="Nakamura Y."/>
            <person name="Berger F."/>
            <person name="Adam C."/>
            <person name="Aki S."/>
            <person name="Althoff F."/>
            <person name="Araki T."/>
            <person name="Arteaga-Vazquez M."/>
            <person name="Balasubrmanian S."/>
            <person name="Bauer D."/>
            <person name="Boehm C."/>
            <person name="Briginshaw L."/>
            <person name="Caballero-Perez J."/>
            <person name="Catarino B."/>
            <person name="Chen F."/>
            <person name="Chiyoda S."/>
            <person name="Chovatia M."/>
            <person name="Davies K."/>
            <person name="Delmans M."/>
            <person name="Demura T."/>
            <person name="Dierschke T."/>
            <person name="Dolan L."/>
            <person name="Dorantes-Acosta A."/>
            <person name="Eklund D."/>
            <person name="Florent S."/>
            <person name="Flores-Sandoval E."/>
            <person name="Fujiyama A."/>
            <person name="Fukuzawa H."/>
            <person name="Galik B."/>
            <person name="Grimanelli D."/>
            <person name="Grimwood J."/>
            <person name="Grossniklaus U."/>
            <person name="Hamada T."/>
            <person name="Haseloff J."/>
            <person name="Hetherington A."/>
            <person name="Higo A."/>
            <person name="Hirakawa Y."/>
            <person name="Hundley H."/>
            <person name="Ikeda Y."/>
            <person name="Inoue K."/>
            <person name="Inoue S."/>
            <person name="Ishida S."/>
            <person name="Jia Q."/>
            <person name="Kakita M."/>
            <person name="Kanazawa T."/>
            <person name="Kawai Y."/>
            <person name="Kawashima T."/>
            <person name="Kennedy M."/>
            <person name="Kinose K."/>
            <person name="Kinoshita T."/>
            <person name="Kohara Y."/>
            <person name="Koide E."/>
            <person name="Komatsu K."/>
            <person name="Kopischke S."/>
            <person name="Kubo M."/>
            <person name="Kyozuka J."/>
            <person name="Lagercrantz U."/>
            <person name="Lin S."/>
            <person name="Lindquist E."/>
            <person name="Lipzen A."/>
            <person name="Lu C."/>
            <person name="Luna E."/>
            <person name="Martienssen R."/>
            <person name="Minamino N."/>
            <person name="Mizutani M."/>
            <person name="Mizutani M."/>
            <person name="Mochizuki N."/>
            <person name="Monte I."/>
            <person name="Mosher R."/>
            <person name="Nagasaki H."/>
            <person name="Nakagami H."/>
            <person name="Naramoto S."/>
            <person name="Nishitani K."/>
            <person name="Ohtani M."/>
            <person name="Okamoto T."/>
            <person name="Okumura M."/>
            <person name="Phillips J."/>
            <person name="Pollak B."/>
            <person name="Reinders A."/>
            <person name="Roevekamp M."/>
            <person name="Sano R."/>
            <person name="Sawa S."/>
            <person name="Schmid M."/>
            <person name="Shirakawa M."/>
            <person name="Solano R."/>
            <person name="Spunde A."/>
            <person name="Suetsugu N."/>
            <person name="Sugano S."/>
            <person name="Sugiyama A."/>
            <person name="Sun R."/>
            <person name="Suzuki Y."/>
            <person name="Takenaka M."/>
            <person name="Takezawa D."/>
            <person name="Tomogane H."/>
            <person name="Tsuzuki M."/>
            <person name="Ueda T."/>
            <person name="Umeda M."/>
            <person name="Ward J."/>
            <person name="Watanabe Y."/>
            <person name="Yazaki K."/>
            <person name="Yokoyama R."/>
            <person name="Yoshitake Y."/>
            <person name="Yotsui I."/>
            <person name="Zachgo S."/>
            <person name="Schmutz J."/>
        </authorList>
    </citation>
    <scope>NUCLEOTIDE SEQUENCE [LARGE SCALE GENOMIC DNA]</scope>
    <source>
        <strain evidence="6">cv. B-3</strain>
    </source>
</reference>
<dbReference type="InterPro" id="IPR015760">
    <property type="entry name" value="TIF_IF2"/>
</dbReference>
<feature type="domain" description="Translation initiation factor IF- 2" evidence="3">
    <location>
        <begin position="71"/>
        <end position="143"/>
    </location>
</feature>
<keyword evidence="2" id="KW-0342">GTP-binding</keyword>
<dbReference type="SUPFAM" id="SSF52156">
    <property type="entry name" value="Initiation factor IF2/eIF5b, domain 3"/>
    <property type="match status" value="1"/>
</dbReference>
<evidence type="ECO:0000259" key="4">
    <source>
        <dbReference type="Pfam" id="PF14578"/>
    </source>
</evidence>
<keyword evidence="1" id="KW-0547">Nucleotide-binding</keyword>
<accession>A0A397Y4P7</accession>
<dbReference type="SUPFAM" id="SSF50447">
    <property type="entry name" value="Translation proteins"/>
    <property type="match status" value="1"/>
</dbReference>
<dbReference type="Pfam" id="PF11987">
    <property type="entry name" value="IF-2"/>
    <property type="match status" value="1"/>
</dbReference>
<dbReference type="InterPro" id="IPR009000">
    <property type="entry name" value="Transl_B-barrel_sf"/>
</dbReference>
<dbReference type="InterPro" id="IPR029459">
    <property type="entry name" value="EFTU-type"/>
</dbReference>
<dbReference type="InterPro" id="IPR036925">
    <property type="entry name" value="TIF_IF2_dom3_sf"/>
</dbReference>
<evidence type="ECO:0000259" key="3">
    <source>
        <dbReference type="Pfam" id="PF11987"/>
    </source>
</evidence>
<evidence type="ECO:0000313" key="5">
    <source>
        <dbReference type="EMBL" id="RID48177.1"/>
    </source>
</evidence>
<dbReference type="EMBL" id="CM010636">
    <property type="protein sequence ID" value="RID48177.1"/>
    <property type="molecule type" value="Genomic_DNA"/>
</dbReference>
<protein>
    <submittedName>
        <fullName evidence="5">Uncharacterized protein</fullName>
    </submittedName>
</protein>
<evidence type="ECO:0000313" key="6">
    <source>
        <dbReference type="Proteomes" id="UP000264353"/>
    </source>
</evidence>
<name>A0A397Y4P7_BRACM</name>
<dbReference type="PANTHER" id="PTHR43381">
    <property type="entry name" value="TRANSLATION INITIATION FACTOR IF-2-RELATED"/>
    <property type="match status" value="1"/>
</dbReference>
<dbReference type="InterPro" id="IPR023115">
    <property type="entry name" value="TIF_IF2_dom3"/>
</dbReference>
<evidence type="ECO:0000256" key="2">
    <source>
        <dbReference type="ARBA" id="ARBA00023134"/>
    </source>
</evidence>
<dbReference type="PANTHER" id="PTHR43381:SF17">
    <property type="entry name" value="GENOME ASSEMBLY, CHROMOSOME: A09"/>
    <property type="match status" value="1"/>
</dbReference>
<proteinExistence type="predicted"/>
<dbReference type="GO" id="GO:0006412">
    <property type="term" value="P:translation"/>
    <property type="evidence" value="ECO:0007669"/>
    <property type="project" value="UniProtKB-KW"/>
</dbReference>
<sequence>MEQSESAYRIRGATASYLRGKGVVLEEDIRSREYGFYTAMNDVMGCLKKKKEGKEEGVYAIASSFGYLFQLVLHLTSPEVNIPVTGLGVGPVTPGDIRKATQRRKHTVLAFQVEVTPKASHLAQTLGVKIICGDTIEHLCQQFQECNKELGEDKKESESDVAAAVSPCLLSILPKCVLSKEDPIVVGVYVVEGFVKVGTPLCIPHRAFVNIGRVAWIQKDQRPVEFAREGEKVLVKIVAADPKTQQGMLLGIDLDEGDVLVSRTSAVAVYQVEINRQMEKRIE</sequence>
<dbReference type="Pfam" id="PF14578">
    <property type="entry name" value="GTP_EFTU_D4"/>
    <property type="match status" value="1"/>
</dbReference>
<dbReference type="Gene3D" id="2.40.30.10">
    <property type="entry name" value="Translation factors"/>
    <property type="match status" value="1"/>
</dbReference>
<dbReference type="Gene3D" id="3.40.50.10050">
    <property type="entry name" value="Translation initiation factor IF- 2, domain 3"/>
    <property type="match status" value="1"/>
</dbReference>
<feature type="domain" description="Elongation factor Tu-type" evidence="4">
    <location>
        <begin position="167"/>
        <end position="260"/>
    </location>
</feature>
<dbReference type="Proteomes" id="UP000264353">
    <property type="component" value="Chromosome A9"/>
</dbReference>
<gene>
    <name evidence="5" type="ORF">BRARA_I04710</name>
</gene>
<evidence type="ECO:0000256" key="1">
    <source>
        <dbReference type="ARBA" id="ARBA00022741"/>
    </source>
</evidence>